<dbReference type="InParanoid" id="E4X7C7"/>
<dbReference type="EMBL" id="FN655999">
    <property type="protein sequence ID" value="CBY40589.1"/>
    <property type="molecule type" value="Genomic_DNA"/>
</dbReference>
<dbReference type="AlphaFoldDB" id="E4X7C7"/>
<evidence type="ECO:0000313" key="4">
    <source>
        <dbReference type="Proteomes" id="UP000001307"/>
    </source>
</evidence>
<keyword evidence="4" id="KW-1185">Reference proteome</keyword>
<accession>E4X7C7</accession>
<evidence type="ECO:0000313" key="2">
    <source>
        <dbReference type="EMBL" id="CBY18599.1"/>
    </source>
</evidence>
<dbReference type="EMBL" id="FN653028">
    <property type="protein sequence ID" value="CBY18599.1"/>
    <property type="molecule type" value="Genomic_DNA"/>
</dbReference>
<evidence type="ECO:0000313" key="3">
    <source>
        <dbReference type="EMBL" id="CBY40589.1"/>
    </source>
</evidence>
<reference evidence="2" key="1">
    <citation type="journal article" date="2010" name="Science">
        <title>Plasticity of animal genome architecture unmasked by rapid evolution of a pelagic tunicate.</title>
        <authorList>
            <person name="Denoeud F."/>
            <person name="Henriet S."/>
            <person name="Mungpakdee S."/>
            <person name="Aury J.M."/>
            <person name="Da Silva C."/>
            <person name="Brinkmann H."/>
            <person name="Mikhaleva J."/>
            <person name="Olsen L.C."/>
            <person name="Jubin C."/>
            <person name="Canestro C."/>
            <person name="Bouquet J.M."/>
            <person name="Danks G."/>
            <person name="Poulain J."/>
            <person name="Campsteijn C."/>
            <person name="Adamski M."/>
            <person name="Cross I."/>
            <person name="Yadetie F."/>
            <person name="Muffato M."/>
            <person name="Louis A."/>
            <person name="Butcher S."/>
            <person name="Tsagkogeorga G."/>
            <person name="Konrad A."/>
            <person name="Singh S."/>
            <person name="Jensen M.F."/>
            <person name="Cong E.H."/>
            <person name="Eikeseth-Otteraa H."/>
            <person name="Noel B."/>
            <person name="Anthouard V."/>
            <person name="Porcel B.M."/>
            <person name="Kachouri-Lafond R."/>
            <person name="Nishino A."/>
            <person name="Ugolini M."/>
            <person name="Chourrout P."/>
            <person name="Nishida H."/>
            <person name="Aasland R."/>
            <person name="Huzurbazar S."/>
            <person name="Westhof E."/>
            <person name="Delsuc F."/>
            <person name="Lehrach H."/>
            <person name="Reinhardt R."/>
            <person name="Weissenbach J."/>
            <person name="Roy S.W."/>
            <person name="Artiguenave F."/>
            <person name="Postlethwait J.H."/>
            <person name="Manak J.R."/>
            <person name="Thompson E.M."/>
            <person name="Jaillon O."/>
            <person name="Du Pasquier L."/>
            <person name="Boudinot P."/>
            <person name="Liberles D.A."/>
            <person name="Volff J.N."/>
            <person name="Philippe H."/>
            <person name="Lenhard B."/>
            <person name="Roest Crollius H."/>
            <person name="Wincker P."/>
            <person name="Chourrout D."/>
        </authorList>
    </citation>
    <scope>NUCLEOTIDE SEQUENCE [LARGE SCALE GENOMIC DNA]</scope>
</reference>
<gene>
    <name evidence="2" type="ORF">GSOID_T00003461001</name>
    <name evidence="3" type="ORF">GSOID_T00022607001</name>
</gene>
<dbReference type="InterPro" id="IPR029339">
    <property type="entry name" value="FAM219"/>
</dbReference>
<proteinExistence type="inferred from homology"/>
<evidence type="ECO:0000256" key="1">
    <source>
        <dbReference type="ARBA" id="ARBA00010549"/>
    </source>
</evidence>
<dbReference type="Pfam" id="PF15260">
    <property type="entry name" value="FAM219A"/>
    <property type="match status" value="1"/>
</dbReference>
<organism evidence="2">
    <name type="scientific">Oikopleura dioica</name>
    <name type="common">Tunicate</name>
    <dbReference type="NCBI Taxonomy" id="34765"/>
    <lineage>
        <taxon>Eukaryota</taxon>
        <taxon>Metazoa</taxon>
        <taxon>Chordata</taxon>
        <taxon>Tunicata</taxon>
        <taxon>Appendicularia</taxon>
        <taxon>Copelata</taxon>
        <taxon>Oikopleuridae</taxon>
        <taxon>Oikopleura</taxon>
    </lineage>
</organism>
<comment type="similarity">
    <text evidence="1">Belongs to the FAM219 family.</text>
</comment>
<dbReference type="Proteomes" id="UP000001307">
    <property type="component" value="Unassembled WGS sequence"/>
</dbReference>
<sequence length="90" mass="10261">MPLENLLAKATFSRSKETVQYQRIDEARSLLNEGSSDAGRAMTQQLKSDGYRLDELSDDSDIDLIMPPLPREQRSSLQDLFCCCFRDSRS</sequence>
<protein>
    <submittedName>
        <fullName evidence="2">Uncharacterized protein</fullName>
    </submittedName>
</protein>
<name>E4X7C7_OIKDI</name>
<dbReference type="Proteomes" id="UP000011014">
    <property type="component" value="Unassembled WGS sequence"/>
</dbReference>